<dbReference type="EMBL" id="JBJJXI010000166">
    <property type="protein sequence ID" value="KAL3385034.1"/>
    <property type="molecule type" value="Genomic_DNA"/>
</dbReference>
<dbReference type="PROSITE" id="PS50297">
    <property type="entry name" value="ANK_REP_REGION"/>
    <property type="match status" value="1"/>
</dbReference>
<keyword evidence="6" id="KW-1185">Reference proteome</keyword>
<keyword evidence="4" id="KW-1133">Transmembrane helix</keyword>
<evidence type="ECO:0000313" key="6">
    <source>
        <dbReference type="Proteomes" id="UP001627154"/>
    </source>
</evidence>
<keyword evidence="4" id="KW-0812">Transmembrane</keyword>
<feature type="transmembrane region" description="Helical" evidence="4">
    <location>
        <begin position="6"/>
        <end position="27"/>
    </location>
</feature>
<evidence type="ECO:0000313" key="5">
    <source>
        <dbReference type="EMBL" id="KAL3385034.1"/>
    </source>
</evidence>
<dbReference type="SMART" id="SM00248">
    <property type="entry name" value="ANK"/>
    <property type="match status" value="6"/>
</dbReference>
<dbReference type="PANTHER" id="PTHR24178">
    <property type="entry name" value="MOLTING PROTEIN MLT-4"/>
    <property type="match status" value="1"/>
</dbReference>
<evidence type="ECO:0000256" key="1">
    <source>
        <dbReference type="ARBA" id="ARBA00022737"/>
    </source>
</evidence>
<dbReference type="PANTHER" id="PTHR24178:SF41">
    <property type="entry name" value="ANKYRIN-2 ISOFORM X1"/>
    <property type="match status" value="1"/>
</dbReference>
<comment type="caution">
    <text evidence="5">The sequence shown here is derived from an EMBL/GenBank/DDBJ whole genome shotgun (WGS) entry which is preliminary data.</text>
</comment>
<keyword evidence="2 3" id="KW-0040">ANK repeat</keyword>
<feature type="repeat" description="ANK" evidence="3">
    <location>
        <begin position="96"/>
        <end position="133"/>
    </location>
</feature>
<proteinExistence type="predicted"/>
<dbReference type="AlphaFoldDB" id="A0ABD2VWH0"/>
<dbReference type="PROSITE" id="PS50088">
    <property type="entry name" value="ANK_REPEAT"/>
    <property type="match status" value="2"/>
</dbReference>
<dbReference type="Proteomes" id="UP001627154">
    <property type="component" value="Unassembled WGS sequence"/>
</dbReference>
<dbReference type="Pfam" id="PF12796">
    <property type="entry name" value="Ank_2"/>
    <property type="match status" value="2"/>
</dbReference>
<evidence type="ECO:0000256" key="4">
    <source>
        <dbReference type="SAM" id="Phobius"/>
    </source>
</evidence>
<protein>
    <submittedName>
        <fullName evidence="5">Uncharacterized protein</fullName>
    </submittedName>
</protein>
<sequence length="545" mass="63104">MISGAPIAWFAIRFIYHTIHFAFYFPFRYFRRMFVKPLVGEPRQQFYTRPEDLQWLTPLHAICLRYPHDRDLLLTYFRISDEANETTMQINARDEEGDTPLHYALIYGWKYDIVEERMELLLRRGADPSLANDYGWTPLHMISRRIQFGDRLVRKFFAVCGELQRTLRIDARDEWGNTPLHLARGADMAEFLLNKGADPNSVNRDGSTPLHVLLSGVRSDDVEEFLRICESMRELRINARDRRGDAPLHLALKSRFCCTRLAIGLLLRCGADPNLAGAKGFTALHILCQKPRCEWIELLEEFFRVSINVGQRLRLDTRDEFGWTPLQWAVATFKPSVVDLLLDCGARLDGFVFPSATCLADSYSTDDHHGGRWSRKLELAAGALVIVERLEEAGYTIDRADALNVMKLFEAHGLYDDSHDRREFWQENYQYCVEEAASIMIKPSLSLCDLFELRAEEAARLLAYRDYLRIARSHIHLVIGMGHNSHLCEMVSRGFFRSWALDSFLELTRDRLPVLCCEMIIDEFKNEDLYRICLANEGQTVRDSV</sequence>
<feature type="repeat" description="ANK" evidence="3">
    <location>
        <begin position="243"/>
        <end position="278"/>
    </location>
</feature>
<name>A0ABD2VWH0_9HYME</name>
<dbReference type="SUPFAM" id="SSF48403">
    <property type="entry name" value="Ankyrin repeat"/>
    <property type="match status" value="1"/>
</dbReference>
<dbReference type="InterPro" id="IPR002110">
    <property type="entry name" value="Ankyrin_rpt"/>
</dbReference>
<evidence type="ECO:0000256" key="2">
    <source>
        <dbReference type="ARBA" id="ARBA00023043"/>
    </source>
</evidence>
<keyword evidence="1" id="KW-0677">Repeat</keyword>
<evidence type="ECO:0000256" key="3">
    <source>
        <dbReference type="PROSITE-ProRule" id="PRU00023"/>
    </source>
</evidence>
<dbReference type="InterPro" id="IPR036770">
    <property type="entry name" value="Ankyrin_rpt-contain_sf"/>
</dbReference>
<gene>
    <name evidence="5" type="ORF">TKK_019422</name>
</gene>
<keyword evidence="4" id="KW-0472">Membrane</keyword>
<dbReference type="Gene3D" id="1.25.40.20">
    <property type="entry name" value="Ankyrin repeat-containing domain"/>
    <property type="match status" value="2"/>
</dbReference>
<organism evidence="5 6">
    <name type="scientific">Trichogramma kaykai</name>
    <dbReference type="NCBI Taxonomy" id="54128"/>
    <lineage>
        <taxon>Eukaryota</taxon>
        <taxon>Metazoa</taxon>
        <taxon>Ecdysozoa</taxon>
        <taxon>Arthropoda</taxon>
        <taxon>Hexapoda</taxon>
        <taxon>Insecta</taxon>
        <taxon>Pterygota</taxon>
        <taxon>Neoptera</taxon>
        <taxon>Endopterygota</taxon>
        <taxon>Hymenoptera</taxon>
        <taxon>Apocrita</taxon>
        <taxon>Proctotrupomorpha</taxon>
        <taxon>Chalcidoidea</taxon>
        <taxon>Trichogrammatidae</taxon>
        <taxon>Trichogramma</taxon>
    </lineage>
</organism>
<reference evidence="5 6" key="1">
    <citation type="journal article" date="2024" name="bioRxiv">
        <title>A reference genome for Trichogramma kaykai: A tiny desert-dwelling parasitoid wasp with competing sex-ratio distorters.</title>
        <authorList>
            <person name="Culotta J."/>
            <person name="Lindsey A.R."/>
        </authorList>
    </citation>
    <scope>NUCLEOTIDE SEQUENCE [LARGE SCALE GENOMIC DNA]</scope>
    <source>
        <strain evidence="5 6">KSX58</strain>
    </source>
</reference>
<accession>A0ABD2VWH0</accession>